<dbReference type="PANTHER" id="PTHR46074">
    <property type="entry name" value="CYSTEINE-RICH PROTEIN CRIP FAMILY MEMBER"/>
    <property type="match status" value="1"/>
</dbReference>
<evidence type="ECO:0000256" key="6">
    <source>
        <dbReference type="SAM" id="MobiDB-lite"/>
    </source>
</evidence>
<reference evidence="8" key="1">
    <citation type="submission" date="2022-07" db="EMBL/GenBank/DDBJ databases">
        <title>Phylogenomic reconstructions and comparative analyses of Kickxellomycotina fungi.</title>
        <authorList>
            <person name="Reynolds N.K."/>
            <person name="Stajich J.E."/>
            <person name="Barry K."/>
            <person name="Grigoriev I.V."/>
            <person name="Crous P."/>
            <person name="Smith M.E."/>
        </authorList>
    </citation>
    <scope>NUCLEOTIDE SEQUENCE</scope>
    <source>
        <strain evidence="8">BCRC 34381</strain>
    </source>
</reference>
<evidence type="ECO:0000256" key="2">
    <source>
        <dbReference type="ARBA" id="ARBA00022737"/>
    </source>
</evidence>
<dbReference type="Proteomes" id="UP001143981">
    <property type="component" value="Unassembled WGS sequence"/>
</dbReference>
<accession>A0A9W7YGY0</accession>
<dbReference type="InterPro" id="IPR001781">
    <property type="entry name" value="Znf_LIM"/>
</dbReference>
<evidence type="ECO:0000256" key="4">
    <source>
        <dbReference type="ARBA" id="ARBA00023038"/>
    </source>
</evidence>
<evidence type="ECO:0000313" key="9">
    <source>
        <dbReference type="Proteomes" id="UP001143981"/>
    </source>
</evidence>
<keyword evidence="3 5" id="KW-0862">Zinc</keyword>
<dbReference type="PANTHER" id="PTHR46074:SF5">
    <property type="entry name" value="LIM DOMAIN-CONTAINING PROTEIN C"/>
    <property type="match status" value="1"/>
</dbReference>
<dbReference type="AlphaFoldDB" id="A0A9W7YGY0"/>
<feature type="region of interest" description="Disordered" evidence="6">
    <location>
        <begin position="235"/>
        <end position="256"/>
    </location>
</feature>
<dbReference type="Gene3D" id="2.10.110.10">
    <property type="entry name" value="Cysteine Rich Protein"/>
    <property type="match status" value="2"/>
</dbReference>
<feature type="region of interest" description="Disordered" evidence="6">
    <location>
        <begin position="29"/>
        <end position="70"/>
    </location>
</feature>
<name>A0A9W7YGY0_9FUNG</name>
<evidence type="ECO:0000256" key="3">
    <source>
        <dbReference type="ARBA" id="ARBA00022833"/>
    </source>
</evidence>
<dbReference type="FunFam" id="2.10.110.10:FF:000001">
    <property type="entry name" value="Cysteine and glycine-rich protein 1"/>
    <property type="match status" value="2"/>
</dbReference>
<sequence>MMEKNSDIYCKGCFKKGIEPGAQPAAVNARPEAYHGLSEHGLSPSRPVPAPALPHRAAPQTPPRAGYGGAAASLSPSSVFSSGRRGFNMPAAKDICPRCAKPIYHAEKVIGPGGPWHRMCLKCKQCGTALSSAKLTEHEGEAFCQVCYTKLYSPRGYNIGGSTEPLPYRASPTPRTPPARSEEHARAPSSLAAYRQPSLSPAQRSWEASGGNPFGSAAEAAASAAVGARGLSPPAAQAGAAASRPEPPRNRLSFGQPYRAKPVAGLGAAPPDICPRCNTTIYAAEQGIAAGRKYHRRCIKCKSCESPISSLQIAERDGDIFCKQCYAKSFGPRGFRPSLGPSINDY</sequence>
<feature type="domain" description="LIM zinc-binding" evidence="7">
    <location>
        <begin position="272"/>
        <end position="332"/>
    </location>
</feature>
<keyword evidence="2" id="KW-0677">Repeat</keyword>
<dbReference type="SMART" id="SM00132">
    <property type="entry name" value="LIM"/>
    <property type="match status" value="2"/>
</dbReference>
<dbReference type="SUPFAM" id="SSF57716">
    <property type="entry name" value="Glucocorticoid receptor-like (DNA-binding domain)"/>
    <property type="match status" value="4"/>
</dbReference>
<feature type="region of interest" description="Disordered" evidence="6">
    <location>
        <begin position="162"/>
        <end position="213"/>
    </location>
</feature>
<keyword evidence="1 5" id="KW-0479">Metal-binding</keyword>
<organism evidence="8 9">
    <name type="scientific">Coemansia biformis</name>
    <dbReference type="NCBI Taxonomy" id="1286918"/>
    <lineage>
        <taxon>Eukaryota</taxon>
        <taxon>Fungi</taxon>
        <taxon>Fungi incertae sedis</taxon>
        <taxon>Zoopagomycota</taxon>
        <taxon>Kickxellomycotina</taxon>
        <taxon>Kickxellomycetes</taxon>
        <taxon>Kickxellales</taxon>
        <taxon>Kickxellaceae</taxon>
        <taxon>Coemansia</taxon>
    </lineage>
</organism>
<comment type="caution">
    <text evidence="8">The sequence shown here is derived from an EMBL/GenBank/DDBJ whole genome shotgun (WGS) entry which is preliminary data.</text>
</comment>
<evidence type="ECO:0000259" key="7">
    <source>
        <dbReference type="PROSITE" id="PS50023"/>
    </source>
</evidence>
<dbReference type="PROSITE" id="PS50023">
    <property type="entry name" value="LIM_DOMAIN_2"/>
    <property type="match status" value="2"/>
</dbReference>
<gene>
    <name evidence="8" type="ORF">LPJ61_001420</name>
</gene>
<keyword evidence="4 5" id="KW-0440">LIM domain</keyword>
<protein>
    <recommendedName>
        <fullName evidence="7">LIM zinc-binding domain-containing protein</fullName>
    </recommendedName>
</protein>
<dbReference type="EMBL" id="JANBOI010000119">
    <property type="protein sequence ID" value="KAJ1733729.1"/>
    <property type="molecule type" value="Genomic_DNA"/>
</dbReference>
<dbReference type="GO" id="GO:0046872">
    <property type="term" value="F:metal ion binding"/>
    <property type="evidence" value="ECO:0007669"/>
    <property type="project" value="UniProtKB-KW"/>
</dbReference>
<evidence type="ECO:0000313" key="8">
    <source>
        <dbReference type="EMBL" id="KAJ1733729.1"/>
    </source>
</evidence>
<dbReference type="PROSITE" id="PS00478">
    <property type="entry name" value="LIM_DOMAIN_1"/>
    <property type="match status" value="2"/>
</dbReference>
<evidence type="ECO:0000256" key="1">
    <source>
        <dbReference type="ARBA" id="ARBA00022723"/>
    </source>
</evidence>
<dbReference type="OrthoDB" id="8062037at2759"/>
<feature type="domain" description="LIM zinc-binding" evidence="7">
    <location>
        <begin position="94"/>
        <end position="154"/>
    </location>
</feature>
<keyword evidence="9" id="KW-1185">Reference proteome</keyword>
<dbReference type="CDD" id="cd09326">
    <property type="entry name" value="LIM_CRP_like"/>
    <property type="match status" value="2"/>
</dbReference>
<dbReference type="Pfam" id="PF00412">
    <property type="entry name" value="LIM"/>
    <property type="match status" value="2"/>
</dbReference>
<proteinExistence type="predicted"/>
<evidence type="ECO:0000256" key="5">
    <source>
        <dbReference type="PROSITE-ProRule" id="PRU00125"/>
    </source>
</evidence>